<dbReference type="InterPro" id="IPR013785">
    <property type="entry name" value="Aldolase_TIM"/>
</dbReference>
<dbReference type="Pfam" id="PF00724">
    <property type="entry name" value="Oxidored_FMN"/>
    <property type="match status" value="1"/>
</dbReference>
<keyword evidence="5" id="KW-1185">Reference proteome</keyword>
<evidence type="ECO:0000256" key="1">
    <source>
        <dbReference type="ARBA" id="ARBA00022630"/>
    </source>
</evidence>
<protein>
    <submittedName>
        <fullName evidence="4">NADH:flavin oxidoreductase</fullName>
    </submittedName>
</protein>
<dbReference type="SUPFAM" id="SSF51395">
    <property type="entry name" value="FMN-linked oxidoreductases"/>
    <property type="match status" value="1"/>
</dbReference>
<dbReference type="GO" id="GO:0016491">
    <property type="term" value="F:oxidoreductase activity"/>
    <property type="evidence" value="ECO:0007669"/>
    <property type="project" value="UniProtKB-KW"/>
</dbReference>
<organism evidence="4 5">
    <name type="scientific">Pyxidicoccus fallax</name>
    <dbReference type="NCBI Taxonomy" id="394095"/>
    <lineage>
        <taxon>Bacteria</taxon>
        <taxon>Pseudomonadati</taxon>
        <taxon>Myxococcota</taxon>
        <taxon>Myxococcia</taxon>
        <taxon>Myxococcales</taxon>
        <taxon>Cystobacterineae</taxon>
        <taxon>Myxococcaceae</taxon>
        <taxon>Pyxidicoccus</taxon>
    </lineage>
</organism>
<name>A0A848LT95_9BACT</name>
<keyword evidence="2" id="KW-0560">Oxidoreductase</keyword>
<dbReference type="CDD" id="cd02803">
    <property type="entry name" value="OYE_like_FMN_family"/>
    <property type="match status" value="1"/>
</dbReference>
<reference evidence="4 5" key="1">
    <citation type="submission" date="2020-04" db="EMBL/GenBank/DDBJ databases">
        <title>Draft genome of Pyxidicoccus fallax type strain.</title>
        <authorList>
            <person name="Whitworth D.E."/>
        </authorList>
    </citation>
    <scope>NUCLEOTIDE SEQUENCE [LARGE SCALE GENOMIC DNA]</scope>
    <source>
        <strain evidence="4 5">DSM 14698</strain>
    </source>
</reference>
<evidence type="ECO:0000313" key="4">
    <source>
        <dbReference type="EMBL" id="NMO20911.1"/>
    </source>
</evidence>
<dbReference type="PANTHER" id="PTHR43656:SF2">
    <property type="entry name" value="BINDING OXIDOREDUCTASE, PUTATIVE (AFU_ORTHOLOGUE AFUA_2G08260)-RELATED"/>
    <property type="match status" value="1"/>
</dbReference>
<keyword evidence="1" id="KW-0285">Flavoprotein</keyword>
<proteinExistence type="predicted"/>
<sequence>MTGLFTPLELRKNLTARNRIWLAPLTNMQSHADGTLSDDELHFLAKRADGGFGLVETCAAHVAQDGKAWPGELGVHDDAMLPGLTRLAARLHQGGALVSAQLFHGGLRADPAVSGLERWSASAHDGDAQCRAGSEADILGAIDAFANAARRCAQAGFDSVELHGAHGYLLSQFLSTVYNRREDRWGGSLENRARLIRETVRAVRRAAPSLVLAVRLSPEDFGQAKGLDLDETIQVAKWLAEDGMEVLHLSLWRSSLNTTKRPQEHATALFRAAVPSSVRIVVAGAIWTREDAEAQLALGADAVALGRAAIANHDWPLRIQRAADIHRAPVAPETLLGEGLSPAFVNYMRNWKNFVAA</sequence>
<dbReference type="RefSeq" id="WP_169350116.1">
    <property type="nucleotide sequence ID" value="NZ_JABBJJ010000280.1"/>
</dbReference>
<dbReference type="Proteomes" id="UP000518300">
    <property type="component" value="Unassembled WGS sequence"/>
</dbReference>
<gene>
    <name evidence="4" type="ORF">HG543_39615</name>
</gene>
<dbReference type="Gene3D" id="3.20.20.70">
    <property type="entry name" value="Aldolase class I"/>
    <property type="match status" value="1"/>
</dbReference>
<dbReference type="PANTHER" id="PTHR43656">
    <property type="entry name" value="BINDING OXIDOREDUCTASE, PUTATIVE (AFU_ORTHOLOGUE AFUA_2G08260)-RELATED"/>
    <property type="match status" value="1"/>
</dbReference>
<dbReference type="InterPro" id="IPR001155">
    <property type="entry name" value="OxRdtase_FMN_N"/>
</dbReference>
<comment type="caution">
    <text evidence="4">The sequence shown here is derived from an EMBL/GenBank/DDBJ whole genome shotgun (WGS) entry which is preliminary data.</text>
</comment>
<evidence type="ECO:0000259" key="3">
    <source>
        <dbReference type="Pfam" id="PF00724"/>
    </source>
</evidence>
<evidence type="ECO:0000256" key="2">
    <source>
        <dbReference type="ARBA" id="ARBA00023002"/>
    </source>
</evidence>
<evidence type="ECO:0000313" key="5">
    <source>
        <dbReference type="Proteomes" id="UP000518300"/>
    </source>
</evidence>
<dbReference type="InterPro" id="IPR051799">
    <property type="entry name" value="NADH_flavin_oxidoreductase"/>
</dbReference>
<accession>A0A848LT95</accession>
<dbReference type="EMBL" id="JABBJJ010000280">
    <property type="protein sequence ID" value="NMO20911.1"/>
    <property type="molecule type" value="Genomic_DNA"/>
</dbReference>
<dbReference type="GO" id="GO:0010181">
    <property type="term" value="F:FMN binding"/>
    <property type="evidence" value="ECO:0007669"/>
    <property type="project" value="InterPro"/>
</dbReference>
<dbReference type="AlphaFoldDB" id="A0A848LT95"/>
<feature type="domain" description="NADH:flavin oxidoreductase/NADH oxidase N-terminal" evidence="3">
    <location>
        <begin position="4"/>
        <end position="321"/>
    </location>
</feature>